<name>A0AAD4ZFG8_PRUDU</name>
<keyword evidence="2" id="KW-1185">Reference proteome</keyword>
<organism evidence="1 2">
    <name type="scientific">Prunus dulcis</name>
    <name type="common">Almond</name>
    <name type="synonym">Amygdalus dulcis</name>
    <dbReference type="NCBI Taxonomy" id="3755"/>
    <lineage>
        <taxon>Eukaryota</taxon>
        <taxon>Viridiplantae</taxon>
        <taxon>Streptophyta</taxon>
        <taxon>Embryophyta</taxon>
        <taxon>Tracheophyta</taxon>
        <taxon>Spermatophyta</taxon>
        <taxon>Magnoliopsida</taxon>
        <taxon>eudicotyledons</taxon>
        <taxon>Gunneridae</taxon>
        <taxon>Pentapetalae</taxon>
        <taxon>rosids</taxon>
        <taxon>fabids</taxon>
        <taxon>Rosales</taxon>
        <taxon>Rosaceae</taxon>
        <taxon>Amygdaloideae</taxon>
        <taxon>Amygdaleae</taxon>
        <taxon>Prunus</taxon>
    </lineage>
</organism>
<gene>
    <name evidence="1" type="ORF">L3X38_012704</name>
</gene>
<accession>A0AAD4ZFG8</accession>
<dbReference type="AlphaFoldDB" id="A0AAD4ZFG8"/>
<dbReference type="Proteomes" id="UP001054821">
    <property type="component" value="Chromosome 2"/>
</dbReference>
<comment type="caution">
    <text evidence="1">The sequence shown here is derived from an EMBL/GenBank/DDBJ whole genome shotgun (WGS) entry which is preliminary data.</text>
</comment>
<sequence>MHGEPSIFVWEVHGEEDLRKKNWSNQFENPQSAHQSDTIFAANLGEELGFCMISNSTRLFGGSSLRHLMSSLRFAE</sequence>
<evidence type="ECO:0000313" key="2">
    <source>
        <dbReference type="Proteomes" id="UP001054821"/>
    </source>
</evidence>
<dbReference type="EMBL" id="JAJFAZ020000002">
    <property type="protein sequence ID" value="KAI5344827.1"/>
    <property type="molecule type" value="Genomic_DNA"/>
</dbReference>
<proteinExistence type="predicted"/>
<protein>
    <submittedName>
        <fullName evidence="1">Uncharacterized protein</fullName>
    </submittedName>
</protein>
<reference evidence="1 2" key="1">
    <citation type="journal article" date="2022" name="G3 (Bethesda)">
        <title>Whole-genome sequence and methylome profiling of the almond [Prunus dulcis (Mill.) D.A. Webb] cultivar 'Nonpareil'.</title>
        <authorList>
            <person name="D'Amico-Willman K.M."/>
            <person name="Ouma W.Z."/>
            <person name="Meulia T."/>
            <person name="Sideli G.M."/>
            <person name="Gradziel T.M."/>
            <person name="Fresnedo-Ramirez J."/>
        </authorList>
    </citation>
    <scope>NUCLEOTIDE SEQUENCE [LARGE SCALE GENOMIC DNA]</scope>
    <source>
        <strain evidence="1">Clone GOH B32 T37-40</strain>
    </source>
</reference>
<evidence type="ECO:0000313" key="1">
    <source>
        <dbReference type="EMBL" id="KAI5344827.1"/>
    </source>
</evidence>